<organism evidence="2">
    <name type="scientific">Zea mays</name>
    <name type="common">Maize</name>
    <dbReference type="NCBI Taxonomy" id="4577"/>
    <lineage>
        <taxon>Eukaryota</taxon>
        <taxon>Viridiplantae</taxon>
        <taxon>Streptophyta</taxon>
        <taxon>Embryophyta</taxon>
        <taxon>Tracheophyta</taxon>
        <taxon>Spermatophyta</taxon>
        <taxon>Magnoliopsida</taxon>
        <taxon>Liliopsida</taxon>
        <taxon>Poales</taxon>
        <taxon>Poaceae</taxon>
        <taxon>PACMAD clade</taxon>
        <taxon>Panicoideae</taxon>
        <taxon>Andropogonodae</taxon>
        <taxon>Andropogoneae</taxon>
        <taxon>Tripsacinae</taxon>
        <taxon>Zea</taxon>
    </lineage>
</organism>
<sequence>MGEVALEGGAWASKREGASSPPRDEAMGGHGACLLVAYMLPSTVAQPHSAHSHRPQCHRLTVTGSQPHRLPRESTPIAELEYQLREQASTSTIGGYRVQAAGRSRRCQRPPERQAVERLSAGGATVHHRVLVRVQVPMRDWMEERL</sequence>
<gene>
    <name evidence="2" type="ORF">ZEAMMB73_Zm00001d040722</name>
</gene>
<proteinExistence type="predicted"/>
<name>A0A1D6MSE4_MAIZE</name>
<feature type="region of interest" description="Disordered" evidence="1">
    <location>
        <begin position="1"/>
        <end position="26"/>
    </location>
</feature>
<feature type="region of interest" description="Disordered" evidence="1">
    <location>
        <begin position="44"/>
        <end position="75"/>
    </location>
</feature>
<dbReference type="InParanoid" id="A0A1D6MSE4"/>
<dbReference type="AlphaFoldDB" id="A0A1D6MSE4"/>
<accession>A0A1D6MSE4</accession>
<reference evidence="2" key="1">
    <citation type="submission" date="2015-12" db="EMBL/GenBank/DDBJ databases">
        <title>Update maize B73 reference genome by single molecule sequencing technologies.</title>
        <authorList>
            <consortium name="Maize Genome Sequencing Project"/>
            <person name="Ware D."/>
        </authorList>
    </citation>
    <scope>NUCLEOTIDE SEQUENCE [LARGE SCALE GENOMIC DNA]</scope>
    <source>
        <tissue evidence="2">Seedling</tissue>
    </source>
</reference>
<evidence type="ECO:0000256" key="1">
    <source>
        <dbReference type="SAM" id="MobiDB-lite"/>
    </source>
</evidence>
<dbReference type="EMBL" id="CM007649">
    <property type="protein sequence ID" value="ONM31878.1"/>
    <property type="molecule type" value="Genomic_DNA"/>
</dbReference>
<protein>
    <submittedName>
        <fullName evidence="2">Uncharacterized protein</fullName>
    </submittedName>
</protein>
<feature type="compositionally biased region" description="Basic and acidic residues" evidence="1">
    <location>
        <begin position="13"/>
        <end position="26"/>
    </location>
</feature>
<evidence type="ECO:0000313" key="2">
    <source>
        <dbReference type="EMBL" id="ONM31878.1"/>
    </source>
</evidence>